<dbReference type="GO" id="GO:0016887">
    <property type="term" value="F:ATP hydrolysis activity"/>
    <property type="evidence" value="ECO:0007669"/>
    <property type="project" value="InterPro"/>
</dbReference>
<dbReference type="PANTHER" id="PTHR42711">
    <property type="entry name" value="ABC TRANSPORTER ATP-BINDING PROTEIN"/>
    <property type="match status" value="1"/>
</dbReference>
<sequence>MRGTGTTTTVDVAGLIKEFGRFRALDGLDLTVEPGEVHGFLGPNGAGKSTTIRVLLGLLRADGGRVRLFGGDPWHDAVTLHRRLAYVPGDVHLWPSLTGGQVIDVLAAARGGVDGRKRATLLERFELDPTKKARTYSKGNRQKVALVAALASDAELLVLDEPTSGLDPLMEAVFQECVTEVAAEGRTVLLSSHILAEVEALCDRVSIIRAGRTVQTGTLDDLRHLTRTTVDARTRTPATAIHDLPGVHNATTDNATTDTSAPDTTSPAGPGIATPRDTGGAGHHVRFDVDGDHLDQAMRTLAEFGITALTSSPPSLEELFLRHYGSPKGGSPKDDARKNGSPEHDTHDGIRDHDPDGADPHDHDTATTPARPTAAQAPHGTAAADRSWEGTAR</sequence>
<keyword evidence="10" id="KW-1185">Reference proteome</keyword>
<dbReference type="PROSITE" id="PS00211">
    <property type="entry name" value="ABC_TRANSPORTER_1"/>
    <property type="match status" value="1"/>
</dbReference>
<dbReference type="InterPro" id="IPR027417">
    <property type="entry name" value="P-loop_NTPase"/>
</dbReference>
<dbReference type="GO" id="GO:0046677">
    <property type="term" value="P:response to antibiotic"/>
    <property type="evidence" value="ECO:0007669"/>
    <property type="project" value="UniProtKB-KW"/>
</dbReference>
<evidence type="ECO:0000256" key="2">
    <source>
        <dbReference type="ARBA" id="ARBA00005417"/>
    </source>
</evidence>
<evidence type="ECO:0000256" key="4">
    <source>
        <dbReference type="ARBA" id="ARBA00022741"/>
    </source>
</evidence>
<organism evidence="9 10">
    <name type="scientific">Prauserella isguenensis</name>
    <dbReference type="NCBI Taxonomy" id="1470180"/>
    <lineage>
        <taxon>Bacteria</taxon>
        <taxon>Bacillati</taxon>
        <taxon>Actinomycetota</taxon>
        <taxon>Actinomycetes</taxon>
        <taxon>Pseudonocardiales</taxon>
        <taxon>Pseudonocardiaceae</taxon>
        <taxon>Prauserella</taxon>
    </lineage>
</organism>
<feature type="region of interest" description="Disordered" evidence="7">
    <location>
        <begin position="237"/>
        <end position="287"/>
    </location>
</feature>
<evidence type="ECO:0000313" key="10">
    <source>
        <dbReference type="Proteomes" id="UP000550714"/>
    </source>
</evidence>
<feature type="region of interest" description="Disordered" evidence="7">
    <location>
        <begin position="322"/>
        <end position="393"/>
    </location>
</feature>
<dbReference type="SUPFAM" id="SSF52540">
    <property type="entry name" value="P-loop containing nucleoside triphosphate hydrolases"/>
    <property type="match status" value="1"/>
</dbReference>
<feature type="domain" description="ABC transporter" evidence="8">
    <location>
        <begin position="10"/>
        <end position="235"/>
    </location>
</feature>
<evidence type="ECO:0000256" key="5">
    <source>
        <dbReference type="ARBA" id="ARBA00022840"/>
    </source>
</evidence>
<feature type="compositionally biased region" description="Low complexity" evidence="7">
    <location>
        <begin position="249"/>
        <end position="268"/>
    </location>
</feature>
<dbReference type="GO" id="GO:0005886">
    <property type="term" value="C:plasma membrane"/>
    <property type="evidence" value="ECO:0007669"/>
    <property type="project" value="UniProtKB-SubCell"/>
</dbReference>
<proteinExistence type="inferred from homology"/>
<protein>
    <submittedName>
        <fullName evidence="9">ABC-2 type transport system ATP-binding protein</fullName>
    </submittedName>
</protein>
<evidence type="ECO:0000256" key="1">
    <source>
        <dbReference type="ARBA" id="ARBA00004202"/>
    </source>
</evidence>
<comment type="caution">
    <text evidence="9">The sequence shown here is derived from an EMBL/GenBank/DDBJ whole genome shotgun (WGS) entry which is preliminary data.</text>
</comment>
<keyword evidence="4" id="KW-0547">Nucleotide-binding</keyword>
<evidence type="ECO:0000256" key="7">
    <source>
        <dbReference type="SAM" id="MobiDB-lite"/>
    </source>
</evidence>
<dbReference type="InterPro" id="IPR003439">
    <property type="entry name" value="ABC_transporter-like_ATP-bd"/>
</dbReference>
<dbReference type="PROSITE" id="PS50893">
    <property type="entry name" value="ABC_TRANSPORTER_2"/>
    <property type="match status" value="1"/>
</dbReference>
<evidence type="ECO:0000256" key="3">
    <source>
        <dbReference type="ARBA" id="ARBA00022448"/>
    </source>
</evidence>
<comment type="similarity">
    <text evidence="2">Belongs to the ABC transporter superfamily.</text>
</comment>
<dbReference type="PANTHER" id="PTHR42711:SF5">
    <property type="entry name" value="ABC TRANSPORTER ATP-BINDING PROTEIN NATA"/>
    <property type="match status" value="1"/>
</dbReference>
<keyword evidence="6" id="KW-0046">Antibiotic resistance</keyword>
<feature type="compositionally biased region" description="Low complexity" evidence="7">
    <location>
        <begin position="366"/>
        <end position="384"/>
    </location>
</feature>
<dbReference type="Pfam" id="PF00005">
    <property type="entry name" value="ABC_tran"/>
    <property type="match status" value="1"/>
</dbReference>
<dbReference type="Proteomes" id="UP000550714">
    <property type="component" value="Unassembled WGS sequence"/>
</dbReference>
<keyword evidence="3" id="KW-0813">Transport</keyword>
<dbReference type="EMBL" id="JACHWU010000001">
    <property type="protein sequence ID" value="MBB3049474.1"/>
    <property type="molecule type" value="Genomic_DNA"/>
</dbReference>
<evidence type="ECO:0000256" key="6">
    <source>
        <dbReference type="ARBA" id="ARBA00023251"/>
    </source>
</evidence>
<feature type="compositionally biased region" description="Basic and acidic residues" evidence="7">
    <location>
        <begin position="331"/>
        <end position="365"/>
    </location>
</feature>
<dbReference type="InterPro" id="IPR017871">
    <property type="entry name" value="ABC_transporter-like_CS"/>
</dbReference>
<dbReference type="AlphaFoldDB" id="A0A839RWN5"/>
<accession>A0A839RWN5</accession>
<evidence type="ECO:0000313" key="9">
    <source>
        <dbReference type="EMBL" id="MBB3049474.1"/>
    </source>
</evidence>
<comment type="subcellular location">
    <subcellularLocation>
        <location evidence="1">Cell membrane</location>
        <topology evidence="1">Peripheral membrane protein</topology>
    </subcellularLocation>
</comment>
<evidence type="ECO:0000259" key="8">
    <source>
        <dbReference type="PROSITE" id="PS50893"/>
    </source>
</evidence>
<dbReference type="GO" id="GO:0005524">
    <property type="term" value="F:ATP binding"/>
    <property type="evidence" value="ECO:0007669"/>
    <property type="project" value="UniProtKB-KW"/>
</dbReference>
<gene>
    <name evidence="9" type="ORF">FHS23_000469</name>
</gene>
<dbReference type="InterPro" id="IPR050763">
    <property type="entry name" value="ABC_transporter_ATP-binding"/>
</dbReference>
<dbReference type="CDD" id="cd03230">
    <property type="entry name" value="ABC_DR_subfamily_A"/>
    <property type="match status" value="1"/>
</dbReference>
<dbReference type="InterPro" id="IPR003593">
    <property type="entry name" value="AAA+_ATPase"/>
</dbReference>
<name>A0A839RWN5_9PSEU</name>
<keyword evidence="5 9" id="KW-0067">ATP-binding</keyword>
<reference evidence="9 10" key="1">
    <citation type="submission" date="2020-08" db="EMBL/GenBank/DDBJ databases">
        <title>Genomic Encyclopedia of Type Strains, Phase III (KMG-III): the genomes of soil and plant-associated and newly described type strains.</title>
        <authorList>
            <person name="Whitman W."/>
        </authorList>
    </citation>
    <scope>NUCLEOTIDE SEQUENCE [LARGE SCALE GENOMIC DNA]</scope>
    <source>
        <strain evidence="9 10">CECT 8577</strain>
    </source>
</reference>
<dbReference type="SMART" id="SM00382">
    <property type="entry name" value="AAA"/>
    <property type="match status" value="1"/>
</dbReference>
<dbReference type="Gene3D" id="3.40.50.300">
    <property type="entry name" value="P-loop containing nucleotide triphosphate hydrolases"/>
    <property type="match status" value="1"/>
</dbReference>